<name>A0A4R6UBU0_9GAMM</name>
<sequence length="42" mass="4697">MCLKMGSDKSRLQTSHFGKALIVSIANMTASQHKTLKVRSKY</sequence>
<dbReference type="Proteomes" id="UP000295375">
    <property type="component" value="Unassembled WGS sequence"/>
</dbReference>
<gene>
    <name evidence="1" type="ORF">EV696_12610</name>
</gene>
<dbReference type="AlphaFoldDB" id="A0A4R6UBU0"/>
<accession>A0A4R6UBU0</accession>
<organism evidence="1 2">
    <name type="scientific">Permianibacter aggregans</name>
    <dbReference type="NCBI Taxonomy" id="1510150"/>
    <lineage>
        <taxon>Bacteria</taxon>
        <taxon>Pseudomonadati</taxon>
        <taxon>Pseudomonadota</taxon>
        <taxon>Gammaproteobacteria</taxon>
        <taxon>Pseudomonadales</taxon>
        <taxon>Pseudomonadaceae</taxon>
        <taxon>Permianibacter</taxon>
    </lineage>
</organism>
<evidence type="ECO:0000313" key="1">
    <source>
        <dbReference type="EMBL" id="TDQ44128.1"/>
    </source>
</evidence>
<comment type="caution">
    <text evidence="1">The sequence shown here is derived from an EMBL/GenBank/DDBJ whole genome shotgun (WGS) entry which is preliminary data.</text>
</comment>
<proteinExistence type="predicted"/>
<protein>
    <submittedName>
        <fullName evidence="1">Uncharacterized protein</fullName>
    </submittedName>
</protein>
<evidence type="ECO:0000313" key="2">
    <source>
        <dbReference type="Proteomes" id="UP000295375"/>
    </source>
</evidence>
<keyword evidence="2" id="KW-1185">Reference proteome</keyword>
<dbReference type="EMBL" id="SNYM01000026">
    <property type="protein sequence ID" value="TDQ44128.1"/>
    <property type="molecule type" value="Genomic_DNA"/>
</dbReference>
<reference evidence="1 2" key="1">
    <citation type="submission" date="2019-03" db="EMBL/GenBank/DDBJ databases">
        <title>Genomic Encyclopedia of Type Strains, Phase IV (KMG-IV): sequencing the most valuable type-strain genomes for metagenomic binning, comparative biology and taxonomic classification.</title>
        <authorList>
            <person name="Goeker M."/>
        </authorList>
    </citation>
    <scope>NUCLEOTIDE SEQUENCE [LARGE SCALE GENOMIC DNA]</scope>
    <source>
        <strain evidence="1 2">DSM 103792</strain>
    </source>
</reference>